<evidence type="ECO:0000256" key="4">
    <source>
        <dbReference type="ARBA" id="ARBA00022475"/>
    </source>
</evidence>
<dbReference type="PANTHER" id="PTHR34979">
    <property type="entry name" value="INNER MEMBRANE PROTEIN YGAZ"/>
    <property type="match status" value="1"/>
</dbReference>
<accession>W6MDN2</accession>
<dbReference type="STRING" id="1400863.BN873_410005"/>
<keyword evidence="6 8" id="KW-1133">Transmembrane helix</keyword>
<evidence type="ECO:0000256" key="2">
    <source>
        <dbReference type="ARBA" id="ARBA00010735"/>
    </source>
</evidence>
<keyword evidence="10" id="KW-1185">Reference proteome</keyword>
<dbReference type="PANTHER" id="PTHR34979:SF1">
    <property type="entry name" value="INNER MEMBRANE PROTEIN YGAZ"/>
    <property type="match status" value="1"/>
</dbReference>
<proteinExistence type="inferred from homology"/>
<dbReference type="InterPro" id="IPR011606">
    <property type="entry name" value="Brnchd-chn_aa_trnsp_permease"/>
</dbReference>
<feature type="transmembrane region" description="Helical" evidence="8">
    <location>
        <begin position="12"/>
        <end position="36"/>
    </location>
</feature>
<dbReference type="GO" id="GO:1903785">
    <property type="term" value="P:L-valine transmembrane transport"/>
    <property type="evidence" value="ECO:0007669"/>
    <property type="project" value="TreeGrafter"/>
</dbReference>
<evidence type="ECO:0000256" key="8">
    <source>
        <dbReference type="SAM" id="Phobius"/>
    </source>
</evidence>
<protein>
    <submittedName>
        <fullName evidence="9">AzlC-like protein</fullName>
    </submittedName>
</protein>
<reference evidence="9" key="2">
    <citation type="submission" date="2014-03" db="EMBL/GenBank/DDBJ databases">
        <title>Candidatus Competibacter-lineage genomes retrieved from metagenomes reveal functional metabolic diversity.</title>
        <authorList>
            <person name="McIlroy S.J."/>
            <person name="Albertsen M."/>
            <person name="Andresen E.K."/>
            <person name="Saunders A.M."/>
            <person name="Kristiansen R."/>
            <person name="Stokholm-Bjerregaard M."/>
            <person name="Nielsen K.L."/>
            <person name="Nielsen P.H."/>
        </authorList>
    </citation>
    <scope>NUCLEOTIDE SEQUENCE</scope>
    <source>
        <strain evidence="9">Run_A_D11</strain>
    </source>
</reference>
<feature type="transmembrane region" description="Helical" evidence="8">
    <location>
        <begin position="132"/>
        <end position="156"/>
    </location>
</feature>
<evidence type="ECO:0000256" key="3">
    <source>
        <dbReference type="ARBA" id="ARBA00022448"/>
    </source>
</evidence>
<evidence type="ECO:0000313" key="9">
    <source>
        <dbReference type="EMBL" id="CDI03158.1"/>
    </source>
</evidence>
<reference evidence="9" key="1">
    <citation type="submission" date="2013-07" db="EMBL/GenBank/DDBJ databases">
        <authorList>
            <person name="McIlroy S."/>
        </authorList>
    </citation>
    <scope>NUCLEOTIDE SEQUENCE [LARGE SCALE GENOMIC DNA]</scope>
    <source>
        <strain evidence="9">Run_A_D11</strain>
    </source>
</reference>
<dbReference type="Pfam" id="PF03591">
    <property type="entry name" value="AzlC"/>
    <property type="match status" value="1"/>
</dbReference>
<dbReference type="GO" id="GO:0005886">
    <property type="term" value="C:plasma membrane"/>
    <property type="evidence" value="ECO:0007669"/>
    <property type="project" value="UniProtKB-SubCell"/>
</dbReference>
<evidence type="ECO:0000256" key="6">
    <source>
        <dbReference type="ARBA" id="ARBA00022989"/>
    </source>
</evidence>
<keyword evidence="5 8" id="KW-0812">Transmembrane</keyword>
<evidence type="ECO:0000256" key="1">
    <source>
        <dbReference type="ARBA" id="ARBA00004651"/>
    </source>
</evidence>
<dbReference type="Proteomes" id="UP000035760">
    <property type="component" value="Unassembled WGS sequence"/>
</dbReference>
<name>W6MDN2_9GAMM</name>
<evidence type="ECO:0000313" key="10">
    <source>
        <dbReference type="Proteomes" id="UP000035760"/>
    </source>
</evidence>
<dbReference type="EMBL" id="CBTJ020000049">
    <property type="protein sequence ID" value="CDI03158.1"/>
    <property type="molecule type" value="Genomic_DNA"/>
</dbReference>
<feature type="transmembrane region" description="Helical" evidence="8">
    <location>
        <begin position="206"/>
        <end position="225"/>
    </location>
</feature>
<keyword evidence="7 8" id="KW-0472">Membrane</keyword>
<comment type="subcellular location">
    <subcellularLocation>
        <location evidence="1">Cell membrane</location>
        <topology evidence="1">Multi-pass membrane protein</topology>
    </subcellularLocation>
</comment>
<dbReference type="AlphaFoldDB" id="W6MDN2"/>
<sequence length="228" mass="23844">MSRAVKQEFWAGVRALAPLLVGVAPFGMIYGVLALANGLTPAAALAMSSILFAGSAQFLFCQLVGVGAPATVMVAEVGLLNLRHALYSAALAPRLAHLPRRWKLLLAYLLTDEAFAAISHREAESQPSPDRHWFYLGAGLALWGGWQLSTAVGVLLGARLPADWPLDFALPLTFIAIVVPLIRSRAMLLAAGVAGSVALLAAGLPFKLGLLAAALAGMAAGWWAVDKA</sequence>
<dbReference type="RefSeq" id="WP_048673695.1">
    <property type="nucleotide sequence ID" value="NZ_CBTJ020000049.1"/>
</dbReference>
<evidence type="ECO:0000256" key="7">
    <source>
        <dbReference type="ARBA" id="ARBA00023136"/>
    </source>
</evidence>
<gene>
    <name evidence="9" type="ORF">BN873_410005</name>
</gene>
<keyword evidence="4" id="KW-1003">Cell membrane</keyword>
<comment type="similarity">
    <text evidence="2">Belongs to the AzlC family.</text>
</comment>
<organism evidence="9 10">
    <name type="scientific">Candidatus Competibacter denitrificans Run_A_D11</name>
    <dbReference type="NCBI Taxonomy" id="1400863"/>
    <lineage>
        <taxon>Bacteria</taxon>
        <taxon>Pseudomonadati</taxon>
        <taxon>Pseudomonadota</taxon>
        <taxon>Gammaproteobacteria</taxon>
        <taxon>Candidatus Competibacteraceae</taxon>
        <taxon>Candidatus Competibacter</taxon>
    </lineage>
</organism>
<evidence type="ECO:0000256" key="5">
    <source>
        <dbReference type="ARBA" id="ARBA00022692"/>
    </source>
</evidence>
<comment type="caution">
    <text evidence="9">The sequence shown here is derived from an EMBL/GenBank/DDBJ whole genome shotgun (WGS) entry which is preliminary data.</text>
</comment>
<keyword evidence="3" id="KW-0813">Transport</keyword>
<feature type="transmembrane region" description="Helical" evidence="8">
    <location>
        <begin position="168"/>
        <end position="194"/>
    </location>
</feature>